<proteinExistence type="predicted"/>
<organism evidence="1 2">
    <name type="scientific">Hoyosella altamirensis</name>
    <dbReference type="NCBI Taxonomy" id="616997"/>
    <lineage>
        <taxon>Bacteria</taxon>
        <taxon>Bacillati</taxon>
        <taxon>Actinomycetota</taxon>
        <taxon>Actinomycetes</taxon>
        <taxon>Mycobacteriales</taxon>
        <taxon>Hoyosellaceae</taxon>
        <taxon>Hoyosella</taxon>
    </lineage>
</organism>
<dbReference type="Proteomes" id="UP000567922">
    <property type="component" value="Unassembled WGS sequence"/>
</dbReference>
<gene>
    <name evidence="1" type="ORF">FHU29_003446</name>
</gene>
<evidence type="ECO:0000313" key="1">
    <source>
        <dbReference type="EMBL" id="MBB3038977.1"/>
    </source>
</evidence>
<dbReference type="EMBL" id="JACHWS010000003">
    <property type="protein sequence ID" value="MBB3038977.1"/>
    <property type="molecule type" value="Genomic_DNA"/>
</dbReference>
<comment type="caution">
    <text evidence="1">The sequence shown here is derived from an EMBL/GenBank/DDBJ whole genome shotgun (WGS) entry which is preliminary data.</text>
</comment>
<dbReference type="AlphaFoldDB" id="A0A839RRJ9"/>
<dbReference type="RefSeq" id="WP_064439264.1">
    <property type="nucleotide sequence ID" value="NZ_BDDI01000004.1"/>
</dbReference>
<evidence type="ECO:0000313" key="2">
    <source>
        <dbReference type="Proteomes" id="UP000567922"/>
    </source>
</evidence>
<sequence>MQNLPPKLQHDAERLIRALSTVAGDEDRVLEVLKQHAHGTSIERTKTVAAAALAITFAECITNPVSLNRSSPAPITIPKEQ</sequence>
<keyword evidence="2" id="KW-1185">Reference proteome</keyword>
<accession>A0A839RRJ9</accession>
<name>A0A839RRJ9_9ACTN</name>
<reference evidence="1 2" key="1">
    <citation type="submission" date="2020-08" db="EMBL/GenBank/DDBJ databases">
        <title>Sequencing the genomes of 1000 actinobacteria strains.</title>
        <authorList>
            <person name="Klenk H.-P."/>
        </authorList>
    </citation>
    <scope>NUCLEOTIDE SEQUENCE [LARGE SCALE GENOMIC DNA]</scope>
    <source>
        <strain evidence="1 2">DSM 45258</strain>
    </source>
</reference>
<protein>
    <submittedName>
        <fullName evidence="1">Uncharacterized protein</fullName>
    </submittedName>
</protein>